<dbReference type="InterPro" id="IPR006913">
    <property type="entry name" value="CENP-V/GFA"/>
</dbReference>
<dbReference type="PROSITE" id="PS51891">
    <property type="entry name" value="CENP_V_GFA"/>
    <property type="match status" value="1"/>
</dbReference>
<evidence type="ECO:0000313" key="6">
    <source>
        <dbReference type="EMBL" id="KAF2272363.1"/>
    </source>
</evidence>
<dbReference type="GeneID" id="54546956"/>
<keyword evidence="4" id="KW-0456">Lyase</keyword>
<comment type="similarity">
    <text evidence="1">Belongs to the Gfa family.</text>
</comment>
<accession>A0A6A6J876</accession>
<keyword evidence="7" id="KW-1185">Reference proteome</keyword>
<organism evidence="6 7">
    <name type="scientific">Westerdykella ornata</name>
    <dbReference type="NCBI Taxonomy" id="318751"/>
    <lineage>
        <taxon>Eukaryota</taxon>
        <taxon>Fungi</taxon>
        <taxon>Dikarya</taxon>
        <taxon>Ascomycota</taxon>
        <taxon>Pezizomycotina</taxon>
        <taxon>Dothideomycetes</taxon>
        <taxon>Pleosporomycetidae</taxon>
        <taxon>Pleosporales</taxon>
        <taxon>Sporormiaceae</taxon>
        <taxon>Westerdykella</taxon>
    </lineage>
</organism>
<feature type="domain" description="CENP-V/GFA" evidence="5">
    <location>
        <begin position="12"/>
        <end position="158"/>
    </location>
</feature>
<dbReference type="RefSeq" id="XP_033649902.1">
    <property type="nucleotide sequence ID" value="XM_033793781.1"/>
</dbReference>
<dbReference type="Proteomes" id="UP000800097">
    <property type="component" value="Unassembled WGS sequence"/>
</dbReference>
<evidence type="ECO:0000256" key="1">
    <source>
        <dbReference type="ARBA" id="ARBA00005495"/>
    </source>
</evidence>
<dbReference type="GO" id="GO:0016846">
    <property type="term" value="F:carbon-sulfur lyase activity"/>
    <property type="evidence" value="ECO:0007669"/>
    <property type="project" value="InterPro"/>
</dbReference>
<dbReference type="PANTHER" id="PTHR33337">
    <property type="entry name" value="GFA DOMAIN-CONTAINING PROTEIN"/>
    <property type="match status" value="1"/>
</dbReference>
<dbReference type="Pfam" id="PF04828">
    <property type="entry name" value="GFA"/>
    <property type="match status" value="1"/>
</dbReference>
<dbReference type="Gene3D" id="3.90.1590.10">
    <property type="entry name" value="glutathione-dependent formaldehyde- activating enzyme (gfa)"/>
    <property type="match status" value="1"/>
</dbReference>
<evidence type="ECO:0000256" key="4">
    <source>
        <dbReference type="ARBA" id="ARBA00023239"/>
    </source>
</evidence>
<evidence type="ECO:0000259" key="5">
    <source>
        <dbReference type="PROSITE" id="PS51891"/>
    </source>
</evidence>
<evidence type="ECO:0000256" key="3">
    <source>
        <dbReference type="ARBA" id="ARBA00022833"/>
    </source>
</evidence>
<name>A0A6A6J876_WESOR</name>
<keyword evidence="3" id="KW-0862">Zinc</keyword>
<proteinExistence type="inferred from homology"/>
<dbReference type="OrthoDB" id="6329284at2759"/>
<dbReference type="SUPFAM" id="SSF51316">
    <property type="entry name" value="Mss4-like"/>
    <property type="match status" value="1"/>
</dbReference>
<evidence type="ECO:0000313" key="7">
    <source>
        <dbReference type="Proteomes" id="UP000800097"/>
    </source>
</evidence>
<dbReference type="EMBL" id="ML986522">
    <property type="protein sequence ID" value="KAF2272363.1"/>
    <property type="molecule type" value="Genomic_DNA"/>
</dbReference>
<dbReference type="PANTHER" id="PTHR33337:SF40">
    <property type="entry name" value="CENP-V_GFA DOMAIN-CONTAINING PROTEIN-RELATED"/>
    <property type="match status" value="1"/>
</dbReference>
<keyword evidence="2" id="KW-0479">Metal-binding</keyword>
<evidence type="ECO:0000256" key="2">
    <source>
        <dbReference type="ARBA" id="ARBA00022723"/>
    </source>
</evidence>
<dbReference type="GO" id="GO:0046872">
    <property type="term" value="F:metal ion binding"/>
    <property type="evidence" value="ECO:0007669"/>
    <property type="project" value="UniProtKB-KW"/>
</dbReference>
<gene>
    <name evidence="6" type="ORF">EI97DRAFT_212252</name>
</gene>
<sequence>MTPPPRPPPNHISGSCLCRSITYTLSFPSDSTPWPPTVQSCQCTMCRKHTASLLPIFLVLRPSSGQIAPWPLDAERHLGKNTTYTEYASSENGLRGFCSRCGSSLLFRNRRQDAGDQKERESQETMDLFVGTLDEKWLVDDREMAKALATPNELQFWCKHAVQGVTDVVRGGTRLETVRGTEMD</sequence>
<dbReference type="AlphaFoldDB" id="A0A6A6J876"/>
<protein>
    <recommendedName>
        <fullName evidence="5">CENP-V/GFA domain-containing protein</fullName>
    </recommendedName>
</protein>
<dbReference type="InterPro" id="IPR011057">
    <property type="entry name" value="Mss4-like_sf"/>
</dbReference>
<reference evidence="6" key="1">
    <citation type="journal article" date="2020" name="Stud. Mycol.">
        <title>101 Dothideomycetes genomes: a test case for predicting lifestyles and emergence of pathogens.</title>
        <authorList>
            <person name="Haridas S."/>
            <person name="Albert R."/>
            <person name="Binder M."/>
            <person name="Bloem J."/>
            <person name="Labutti K."/>
            <person name="Salamov A."/>
            <person name="Andreopoulos B."/>
            <person name="Baker S."/>
            <person name="Barry K."/>
            <person name="Bills G."/>
            <person name="Bluhm B."/>
            <person name="Cannon C."/>
            <person name="Castanera R."/>
            <person name="Culley D."/>
            <person name="Daum C."/>
            <person name="Ezra D."/>
            <person name="Gonzalez J."/>
            <person name="Henrissat B."/>
            <person name="Kuo A."/>
            <person name="Liang C."/>
            <person name="Lipzen A."/>
            <person name="Lutzoni F."/>
            <person name="Magnuson J."/>
            <person name="Mondo S."/>
            <person name="Nolan M."/>
            <person name="Ohm R."/>
            <person name="Pangilinan J."/>
            <person name="Park H.-J."/>
            <person name="Ramirez L."/>
            <person name="Alfaro M."/>
            <person name="Sun H."/>
            <person name="Tritt A."/>
            <person name="Yoshinaga Y."/>
            <person name="Zwiers L.-H."/>
            <person name="Turgeon B."/>
            <person name="Goodwin S."/>
            <person name="Spatafora J."/>
            <person name="Crous P."/>
            <person name="Grigoriev I."/>
        </authorList>
    </citation>
    <scope>NUCLEOTIDE SEQUENCE</scope>
    <source>
        <strain evidence="6">CBS 379.55</strain>
    </source>
</reference>